<dbReference type="PANTHER" id="PTHR41795:SF1">
    <property type="entry name" value="EXOPOLYSACCHARIDE SYNTHESIS PROTEIN"/>
    <property type="match status" value="1"/>
</dbReference>
<accession>A0A845M630</accession>
<feature type="transmembrane region" description="Helical" evidence="1">
    <location>
        <begin position="177"/>
        <end position="195"/>
    </location>
</feature>
<name>A0A845M630_9RHOB</name>
<comment type="caution">
    <text evidence="2">The sequence shown here is derived from an EMBL/GenBank/DDBJ whole genome shotgun (WGS) entry which is preliminary data.</text>
</comment>
<dbReference type="Proteomes" id="UP000467322">
    <property type="component" value="Unassembled WGS sequence"/>
</dbReference>
<dbReference type="Pfam" id="PF06055">
    <property type="entry name" value="ExoD"/>
    <property type="match status" value="1"/>
</dbReference>
<feature type="transmembrane region" description="Helical" evidence="1">
    <location>
        <begin position="44"/>
        <end position="65"/>
    </location>
</feature>
<dbReference type="PIRSF" id="PIRSF033239">
    <property type="entry name" value="ExoD"/>
    <property type="match status" value="1"/>
</dbReference>
<feature type="transmembrane region" description="Helical" evidence="1">
    <location>
        <begin position="136"/>
        <end position="157"/>
    </location>
</feature>
<proteinExistence type="predicted"/>
<sequence>MNDETESPPEGAGMMDVVNDLESAAKGDEVSLGAVLEELEHAGFVPVLLAPALAVVTPLSGIPLFSSVCGITITLVAVQMLFGRTSLWLPAWLRRRKIPSKRLESAAQALRKPARWIDGHARPRLQVLVTPPLDRVIFLLCTLAGLVMPALEFIPFSSSIMGAAVALLSLTLLLRDGLFALFGYGAIVIAVAVVVRAI</sequence>
<keyword evidence="3" id="KW-1185">Reference proteome</keyword>
<organism evidence="2 3">
    <name type="scientific">Maritimibacter harenae</name>
    <dbReference type="NCBI Taxonomy" id="2606218"/>
    <lineage>
        <taxon>Bacteria</taxon>
        <taxon>Pseudomonadati</taxon>
        <taxon>Pseudomonadota</taxon>
        <taxon>Alphaproteobacteria</taxon>
        <taxon>Rhodobacterales</taxon>
        <taxon>Roseobacteraceae</taxon>
        <taxon>Maritimibacter</taxon>
    </lineage>
</organism>
<dbReference type="RefSeq" id="WP_161353379.1">
    <property type="nucleotide sequence ID" value="NZ_WTUX01000021.1"/>
</dbReference>
<protein>
    <submittedName>
        <fullName evidence="2">Exopolysaccharide biosynthesis protein</fullName>
    </submittedName>
</protein>
<keyword evidence="1" id="KW-1133">Transmembrane helix</keyword>
<reference evidence="2 3" key="1">
    <citation type="submission" date="2019-12" db="EMBL/GenBank/DDBJ databases">
        <title>Maritimibacter sp. nov. sp. isolated from sea sand.</title>
        <authorList>
            <person name="Kim J."/>
            <person name="Jeong S.E."/>
            <person name="Jung H.S."/>
            <person name="Jeon C.O."/>
        </authorList>
    </citation>
    <scope>NUCLEOTIDE SEQUENCE [LARGE SCALE GENOMIC DNA]</scope>
    <source>
        <strain evidence="2 3">DP07</strain>
    </source>
</reference>
<keyword evidence="1" id="KW-0472">Membrane</keyword>
<dbReference type="InterPro" id="IPR010331">
    <property type="entry name" value="ExoD"/>
</dbReference>
<evidence type="ECO:0000256" key="1">
    <source>
        <dbReference type="SAM" id="Phobius"/>
    </source>
</evidence>
<keyword evidence="1" id="KW-0812">Transmembrane</keyword>
<evidence type="ECO:0000313" key="3">
    <source>
        <dbReference type="Proteomes" id="UP000467322"/>
    </source>
</evidence>
<dbReference type="AlphaFoldDB" id="A0A845M630"/>
<gene>
    <name evidence="2" type="ORF">GQE99_18560</name>
</gene>
<evidence type="ECO:0000313" key="2">
    <source>
        <dbReference type="EMBL" id="MZR15026.1"/>
    </source>
</evidence>
<dbReference type="EMBL" id="WTUX01000021">
    <property type="protein sequence ID" value="MZR15026.1"/>
    <property type="molecule type" value="Genomic_DNA"/>
</dbReference>
<dbReference type="PANTHER" id="PTHR41795">
    <property type="entry name" value="EXOPOLYSACCHARIDE SYNTHESIS PROTEIN"/>
    <property type="match status" value="1"/>
</dbReference>